<dbReference type="EMBL" id="SSTE01000369">
    <property type="protein sequence ID" value="KAA0067721.1"/>
    <property type="molecule type" value="Genomic_DNA"/>
</dbReference>
<proteinExistence type="predicted"/>
<evidence type="ECO:0000313" key="2">
    <source>
        <dbReference type="Proteomes" id="UP000321393"/>
    </source>
</evidence>
<dbReference type="OrthoDB" id="1727355at2759"/>
<name>A0A5A7VQ56_CUCMM</name>
<gene>
    <name evidence="1" type="ORF">E6C27_scaffold352G00330</name>
</gene>
<organism evidence="1 2">
    <name type="scientific">Cucumis melo var. makuwa</name>
    <name type="common">Oriental melon</name>
    <dbReference type="NCBI Taxonomy" id="1194695"/>
    <lineage>
        <taxon>Eukaryota</taxon>
        <taxon>Viridiplantae</taxon>
        <taxon>Streptophyta</taxon>
        <taxon>Embryophyta</taxon>
        <taxon>Tracheophyta</taxon>
        <taxon>Spermatophyta</taxon>
        <taxon>Magnoliopsida</taxon>
        <taxon>eudicotyledons</taxon>
        <taxon>Gunneridae</taxon>
        <taxon>Pentapetalae</taxon>
        <taxon>rosids</taxon>
        <taxon>fabids</taxon>
        <taxon>Cucurbitales</taxon>
        <taxon>Cucurbitaceae</taxon>
        <taxon>Benincaseae</taxon>
        <taxon>Cucumis</taxon>
    </lineage>
</organism>
<reference evidence="1 2" key="1">
    <citation type="submission" date="2019-08" db="EMBL/GenBank/DDBJ databases">
        <title>Draft genome sequences of two oriental melons (Cucumis melo L. var makuwa).</title>
        <authorList>
            <person name="Kwon S.-Y."/>
        </authorList>
    </citation>
    <scope>NUCLEOTIDE SEQUENCE [LARGE SCALE GENOMIC DNA]</scope>
    <source>
        <strain evidence="2">cv. SW 3</strain>
        <tissue evidence="1">Leaf</tissue>
    </source>
</reference>
<comment type="caution">
    <text evidence="1">The sequence shown here is derived from an EMBL/GenBank/DDBJ whole genome shotgun (WGS) entry which is preliminary data.</text>
</comment>
<protein>
    <submittedName>
        <fullName evidence="1">ATP synthase subunit alpha</fullName>
    </submittedName>
</protein>
<dbReference type="AlphaFoldDB" id="A0A5A7VQ56"/>
<dbReference type="Proteomes" id="UP000321393">
    <property type="component" value="Unassembled WGS sequence"/>
</dbReference>
<evidence type="ECO:0000313" key="1">
    <source>
        <dbReference type="EMBL" id="KAA0067721.1"/>
    </source>
</evidence>
<sequence>MSATENGTSSRGLQTPLQNQRSIASFDRWDRREGKFFHLCDCPSIMPEMFSDDQRSRVEVAYMRNKDALVDFHSEYTSTLPWKHNGFKLPFFTHAILLDQAFTHYPRFLTAALHGSLGHVSVPVWLIYLERPAKHHWLGEPLPNQRPNTT</sequence>
<accession>A0A5A7VQ56</accession>